<sequence length="677" mass="77357">MISEYKKILKHLKKKLILLRKNKNRRNRTVSLIHSPTLKELSEKNERSQLSIKIIKYVDELLSEYGDAIWPEFFKNPLEPAQHTVDAANDSDWIGYGDISMSPYDTAWVAMIPNKVYKELKSSKDFSLAFPQCFIWLFDNQDDNGSWAGNGAGSIAPGLAGLLALCFFRSHSGEYFETKLNDLGLNIEQFTIIFEKATKFLQNTLNEWNIDDLDMTGFELIIPYQLSVLARLEKPVVFNFPEKQRLLRENEKKLSLISPEAILTLAKNRQPTTLTHSIEAFCEKIDFSLIQNEGFQAINGSYGSSPAATASVLLHAPKWDNKAFEFLKKIISQCPSYAKSHGLVPTLSDIGIFETTWVMHSIGDLCLDIRANKNVNFEEQSIIKLFSKSHTFIKYLSALNKIQGGTLRWASWDNRIPADVDDSVVSNWLIRQFDPFSTIDLDVITKTFYNGKYFKSFPSEKTFSVSCNVHTVNLLVLEYQRVQSKNKMITILTVDKNGDTKKVTLEEVIPTVIKFIVSQRKKNGIWLDKWNKSPAYTTFKANNLLLSLQAYPNLRAKSGFITNKALRDYCRKTVDWALNTQHEDGSWGEPSSTGPGNLEETSYAIRLLKTAAKNWCDDKTIRTALHAGKKYLIKYLDESMTDPGYFHTKQPFLWINKQLYTAPRIIKTSILTSLWED</sequence>
<reference evidence="1" key="1">
    <citation type="submission" date="2021-06" db="EMBL/GenBank/DDBJ databases">
        <authorList>
            <person name="Kallberg Y."/>
            <person name="Tangrot J."/>
            <person name="Rosling A."/>
        </authorList>
    </citation>
    <scope>NUCLEOTIDE SEQUENCE</scope>
    <source>
        <strain evidence="1">FL966</strain>
    </source>
</reference>
<dbReference type="GO" id="GO:0016102">
    <property type="term" value="P:diterpenoid biosynthetic process"/>
    <property type="evidence" value="ECO:0007669"/>
    <property type="project" value="TreeGrafter"/>
</dbReference>
<dbReference type="InterPro" id="IPR050148">
    <property type="entry name" value="Terpene_synthase-like"/>
</dbReference>
<gene>
    <name evidence="1" type="ORF">CPELLU_LOCUS7266</name>
</gene>
<dbReference type="GO" id="GO:0010333">
    <property type="term" value="F:terpene synthase activity"/>
    <property type="evidence" value="ECO:0007669"/>
    <property type="project" value="InterPro"/>
</dbReference>
<organism evidence="1 2">
    <name type="scientific">Cetraspora pellucida</name>
    <dbReference type="NCBI Taxonomy" id="1433469"/>
    <lineage>
        <taxon>Eukaryota</taxon>
        <taxon>Fungi</taxon>
        <taxon>Fungi incertae sedis</taxon>
        <taxon>Mucoromycota</taxon>
        <taxon>Glomeromycotina</taxon>
        <taxon>Glomeromycetes</taxon>
        <taxon>Diversisporales</taxon>
        <taxon>Gigasporaceae</taxon>
        <taxon>Cetraspora</taxon>
    </lineage>
</organism>
<dbReference type="PANTHER" id="PTHR31739">
    <property type="entry name" value="ENT-COPALYL DIPHOSPHATE SYNTHASE, CHLOROPLASTIC"/>
    <property type="match status" value="1"/>
</dbReference>
<dbReference type="PANTHER" id="PTHR31739:SF25">
    <property type="entry name" value="(E,E)-GERANYLLINALOOL SYNTHASE"/>
    <property type="match status" value="1"/>
</dbReference>
<dbReference type="EMBL" id="CAJVQA010004810">
    <property type="protein sequence ID" value="CAG8606993.1"/>
    <property type="molecule type" value="Genomic_DNA"/>
</dbReference>
<dbReference type="SUPFAM" id="SSF48239">
    <property type="entry name" value="Terpenoid cyclases/Protein prenyltransferases"/>
    <property type="match status" value="2"/>
</dbReference>
<dbReference type="InterPro" id="IPR008930">
    <property type="entry name" value="Terpenoid_cyclase/PrenylTrfase"/>
</dbReference>
<accession>A0A9N9GFM7</accession>
<dbReference type="AlphaFoldDB" id="A0A9N9GFM7"/>
<protein>
    <submittedName>
        <fullName evidence="1">9103_t:CDS:1</fullName>
    </submittedName>
</protein>
<name>A0A9N9GFM7_9GLOM</name>
<dbReference type="Gene3D" id="1.50.10.20">
    <property type="match status" value="1"/>
</dbReference>
<dbReference type="GO" id="GO:0000287">
    <property type="term" value="F:magnesium ion binding"/>
    <property type="evidence" value="ECO:0007669"/>
    <property type="project" value="TreeGrafter"/>
</dbReference>
<proteinExistence type="predicted"/>
<keyword evidence="2" id="KW-1185">Reference proteome</keyword>
<comment type="caution">
    <text evidence="1">The sequence shown here is derived from an EMBL/GenBank/DDBJ whole genome shotgun (WGS) entry which is preliminary data.</text>
</comment>
<dbReference type="Proteomes" id="UP000789759">
    <property type="component" value="Unassembled WGS sequence"/>
</dbReference>
<dbReference type="OrthoDB" id="2343925at2759"/>
<evidence type="ECO:0000313" key="2">
    <source>
        <dbReference type="Proteomes" id="UP000789759"/>
    </source>
</evidence>
<dbReference type="Gene3D" id="1.50.10.160">
    <property type="match status" value="1"/>
</dbReference>
<evidence type="ECO:0000313" key="1">
    <source>
        <dbReference type="EMBL" id="CAG8606993.1"/>
    </source>
</evidence>